<dbReference type="PANTHER" id="PTHR43404">
    <property type="entry name" value="LIPOPOLYSACCHARIDE CHOLINEPHOSPHOTRANSFERASE LICD"/>
    <property type="match status" value="1"/>
</dbReference>
<name>A0ABT4CZH4_9CLOT</name>
<gene>
    <name evidence="2" type="ORF">OW763_08435</name>
</gene>
<evidence type="ECO:0000313" key="3">
    <source>
        <dbReference type="Proteomes" id="UP001078443"/>
    </source>
</evidence>
<dbReference type="PANTHER" id="PTHR43404:SF2">
    <property type="entry name" value="LIPOPOLYSACCHARIDE CHOLINEPHOSPHOTRANSFERASE LICD"/>
    <property type="match status" value="1"/>
</dbReference>
<dbReference type="Pfam" id="PF04991">
    <property type="entry name" value="LicD"/>
    <property type="match status" value="1"/>
</dbReference>
<accession>A0ABT4CZH4</accession>
<protein>
    <submittedName>
        <fullName evidence="2">LicD family protein</fullName>
    </submittedName>
</protein>
<dbReference type="RefSeq" id="WP_268040690.1">
    <property type="nucleotide sequence ID" value="NZ_JAPQER010000003.1"/>
</dbReference>
<dbReference type="Proteomes" id="UP001078443">
    <property type="component" value="Unassembled WGS sequence"/>
</dbReference>
<organism evidence="2 3">
    <name type="scientific">Clostridium aestuarii</name>
    <dbReference type="NCBI Taxonomy" id="338193"/>
    <lineage>
        <taxon>Bacteria</taxon>
        <taxon>Bacillati</taxon>
        <taxon>Bacillota</taxon>
        <taxon>Clostridia</taxon>
        <taxon>Eubacteriales</taxon>
        <taxon>Clostridiaceae</taxon>
        <taxon>Clostridium</taxon>
    </lineage>
</organism>
<evidence type="ECO:0000259" key="1">
    <source>
        <dbReference type="Pfam" id="PF04991"/>
    </source>
</evidence>
<dbReference type="InterPro" id="IPR007074">
    <property type="entry name" value="LicD/FKTN/FKRP_NTP_transf"/>
</dbReference>
<dbReference type="InterPro" id="IPR052942">
    <property type="entry name" value="LPS_cholinephosphotransferase"/>
</dbReference>
<evidence type="ECO:0000313" key="2">
    <source>
        <dbReference type="EMBL" id="MCY6484383.1"/>
    </source>
</evidence>
<proteinExistence type="predicted"/>
<dbReference type="EMBL" id="JAPQER010000003">
    <property type="protein sequence ID" value="MCY6484383.1"/>
    <property type="molecule type" value="Genomic_DNA"/>
</dbReference>
<reference evidence="2" key="1">
    <citation type="submission" date="2022-12" db="EMBL/GenBank/DDBJ databases">
        <authorList>
            <person name="Wang J."/>
        </authorList>
    </citation>
    <scope>NUCLEOTIDE SEQUENCE</scope>
    <source>
        <strain evidence="2">HY-45-18</strain>
    </source>
</reference>
<feature type="domain" description="LicD/FKTN/FKRP nucleotidyltransferase" evidence="1">
    <location>
        <begin position="22"/>
        <end position="244"/>
    </location>
</feature>
<keyword evidence="3" id="KW-1185">Reference proteome</keyword>
<comment type="caution">
    <text evidence="2">The sequence shown here is derived from an EMBL/GenBank/DDBJ whole genome shotgun (WGS) entry which is preliminary data.</text>
</comment>
<sequence>MFDIKELREIQMYILDEVVKVCEKYNVDYWLDSGSLLGAIRHKGFIPWDDDIDIAMKQEDLEFIVPKLKDKLPSNIEIHDGRTSNYEMWGIPIKVMYKPSKIIPSKYIETSNFDEKIFIDIFSYIPVLKEKYTHMNKYLISFLTRCHTHDISSNYYKRKHKIRFYIFKFMKIFITKKVSKKIIDKYIIKNKNGESWTFNPYFWPMHVSQLFTNECYNNFKEVEFENRVYKIPVDYHQVLCKKYGENYMIPPSKREQDELKHIEGIEIYEYPWKK</sequence>